<evidence type="ECO:0000313" key="1">
    <source>
        <dbReference type="EMBL" id="CAG8778338.1"/>
    </source>
</evidence>
<organism evidence="1 2">
    <name type="scientific">Dentiscutata heterogama</name>
    <dbReference type="NCBI Taxonomy" id="1316150"/>
    <lineage>
        <taxon>Eukaryota</taxon>
        <taxon>Fungi</taxon>
        <taxon>Fungi incertae sedis</taxon>
        <taxon>Mucoromycota</taxon>
        <taxon>Glomeromycotina</taxon>
        <taxon>Glomeromycetes</taxon>
        <taxon>Diversisporales</taxon>
        <taxon>Gigasporaceae</taxon>
        <taxon>Dentiscutata</taxon>
    </lineage>
</organism>
<feature type="non-terminal residue" evidence="1">
    <location>
        <position position="105"/>
    </location>
</feature>
<proteinExistence type="predicted"/>
<dbReference type="EMBL" id="CAJVPU010061273">
    <property type="protein sequence ID" value="CAG8778338.1"/>
    <property type="molecule type" value="Genomic_DNA"/>
</dbReference>
<reference evidence="1" key="1">
    <citation type="submission" date="2021-06" db="EMBL/GenBank/DDBJ databases">
        <authorList>
            <person name="Kallberg Y."/>
            <person name="Tangrot J."/>
            <person name="Rosling A."/>
        </authorList>
    </citation>
    <scope>NUCLEOTIDE SEQUENCE</scope>
    <source>
        <strain evidence="1">IL203A</strain>
    </source>
</reference>
<keyword evidence="2" id="KW-1185">Reference proteome</keyword>
<gene>
    <name evidence="1" type="ORF">DHETER_LOCUS16262</name>
</gene>
<accession>A0ACA9R5K7</accession>
<evidence type="ECO:0000313" key="2">
    <source>
        <dbReference type="Proteomes" id="UP000789702"/>
    </source>
</evidence>
<name>A0ACA9R5K7_9GLOM</name>
<comment type="caution">
    <text evidence="1">The sequence shown here is derived from an EMBL/GenBank/DDBJ whole genome shotgun (WGS) entry which is preliminary data.</text>
</comment>
<protein>
    <submittedName>
        <fullName evidence="1">15537_t:CDS:1</fullName>
    </submittedName>
</protein>
<dbReference type="Proteomes" id="UP000789702">
    <property type="component" value="Unassembled WGS sequence"/>
</dbReference>
<sequence>MSKTKKKEKIYQKPTKEQLSYLCNKFKVKNTHILTQNWINKFQEYCLDIGLEGAPEDINDTSKLETQLCEYFIMAKKNDGSEYIVLSLLSAIRAINRFYNSNISK</sequence>